<feature type="region of interest" description="Disordered" evidence="1">
    <location>
        <begin position="27"/>
        <end position="90"/>
    </location>
</feature>
<dbReference type="Proteomes" id="UP000292447">
    <property type="component" value="Chromosome I"/>
</dbReference>
<gene>
    <name evidence="3" type="ORF">METSCH_A11810</name>
</gene>
<evidence type="ECO:0000313" key="4">
    <source>
        <dbReference type="Proteomes" id="UP000292447"/>
    </source>
</evidence>
<feature type="domain" description="DNA2/NAM7 helicase helicase" evidence="2">
    <location>
        <begin position="478"/>
        <end position="550"/>
    </location>
</feature>
<feature type="compositionally biased region" description="Basic and acidic residues" evidence="1">
    <location>
        <begin position="43"/>
        <end position="53"/>
    </location>
</feature>
<dbReference type="PANTHER" id="PTHR10887:SF317">
    <property type="entry name" value="ATP-DEPENDENT RNA HELICASE ECM32-RELATED"/>
    <property type="match status" value="1"/>
</dbReference>
<evidence type="ECO:0000256" key="1">
    <source>
        <dbReference type="SAM" id="MobiDB-lite"/>
    </source>
</evidence>
<dbReference type="GO" id="GO:0003724">
    <property type="term" value="F:RNA helicase activity"/>
    <property type="evidence" value="ECO:0007669"/>
    <property type="project" value="TreeGrafter"/>
</dbReference>
<proteinExistence type="predicted"/>
<protein>
    <recommendedName>
        <fullName evidence="2">DNA2/NAM7 helicase helicase domain-containing protein</fullName>
    </recommendedName>
</protein>
<sequence length="585" mass="66942">MRRGCDLGDVFMRQSARSIYRSSTLSQYQPYSTKQHAKIQQKLPERKKLRLNEKSGLTGQSKGDDTRHRSRSKHQKHTNRASMHRIIRQPEAQISKEVLEARRRTARYNSLKVIIAAEQNMREARLVDTKTSSMQNRNNVCFEAKNSQNSHSYTQKEATSRIYESRKPTVSRESAMSYKLRQDALTKYLRKVCKNMMVEEKLGADPKTVLTSKDFSLIWLEEPDKESRSYFIQVPLSRELLDRFLSKNMQRVGKTPIYKGQTLMLFTKNKQWYGTVTSAEVNNGIAPLPKLLKINVELFDFNSDALPVGSDVSQLEILPASTTVSRLFQALSRLERSHFLDVILGRKLTPRGVVPSSKTLTSNQAEKSEIIQSILSNPVTTIHRPASVESSEKTSEVVKELLKNGLYPIFVMSASNQKLDEIAERMIPDHQDFLLRIVAQQNEYRYTKANTISPICLHNIVYKEMPSRIKQLISKFKTKNRSLSEEQFKHMKKAQIPVINRLISERRVIFSTPVGVGGIYFREYDQKPIVVMDDASHTSEATTLIPLLLNGVLRFVQISEKHVSGSFSQIPDMSFSHLKSILNGT</sequence>
<dbReference type="PANTHER" id="PTHR10887">
    <property type="entry name" value="DNA2/NAM7 HELICASE FAMILY"/>
    <property type="match status" value="1"/>
</dbReference>
<dbReference type="Pfam" id="PF13086">
    <property type="entry name" value="AAA_11"/>
    <property type="match status" value="1"/>
</dbReference>
<dbReference type="STRING" id="2163413.A0A4P6XK75"/>
<name>A0A4P6XK75_9ASCO</name>
<dbReference type="AlphaFoldDB" id="A0A4P6XK75"/>
<feature type="region of interest" description="Disordered" evidence="1">
    <location>
        <begin position="147"/>
        <end position="168"/>
    </location>
</feature>
<dbReference type="Gene3D" id="3.40.50.300">
    <property type="entry name" value="P-loop containing nucleotide triphosphate hydrolases"/>
    <property type="match status" value="1"/>
</dbReference>
<dbReference type="InterPro" id="IPR027417">
    <property type="entry name" value="P-loop_NTPase"/>
</dbReference>
<dbReference type="GO" id="GO:0000184">
    <property type="term" value="P:nuclear-transcribed mRNA catabolic process, nonsense-mediated decay"/>
    <property type="evidence" value="ECO:0007669"/>
    <property type="project" value="TreeGrafter"/>
</dbReference>
<accession>A0A4P6XK75</accession>
<keyword evidence="4" id="KW-1185">Reference proteome</keyword>
<dbReference type="GO" id="GO:0005737">
    <property type="term" value="C:cytoplasm"/>
    <property type="evidence" value="ECO:0007669"/>
    <property type="project" value="TreeGrafter"/>
</dbReference>
<dbReference type="EMBL" id="CP034456">
    <property type="protein sequence ID" value="QBM86536.1"/>
    <property type="molecule type" value="Genomic_DNA"/>
</dbReference>
<reference evidence="4" key="1">
    <citation type="submission" date="2019-03" db="EMBL/GenBank/DDBJ databases">
        <title>Snf2 controls pulcherriminic acid biosynthesis and connects pigmentation and antifungal activity of the yeast Metschnikowia pulcherrima.</title>
        <authorList>
            <person name="Gore-Lloyd D."/>
            <person name="Sumann I."/>
            <person name="Brachmann A.O."/>
            <person name="Schneeberger K."/>
            <person name="Ortiz-Merino R.A."/>
            <person name="Moreno-Beltran M."/>
            <person name="Schlaefli M."/>
            <person name="Kirner P."/>
            <person name="Santos Kron A."/>
            <person name="Wolfe K.H."/>
            <person name="Piel J."/>
            <person name="Ahrens C.H."/>
            <person name="Henk D."/>
            <person name="Freimoser F.M."/>
        </authorList>
    </citation>
    <scope>NUCLEOTIDE SEQUENCE [LARGE SCALE GENOMIC DNA]</scope>
    <source>
        <strain evidence="4">APC 1.2</strain>
    </source>
</reference>
<feature type="compositionally biased region" description="Polar residues" evidence="1">
    <location>
        <begin position="147"/>
        <end position="157"/>
    </location>
</feature>
<evidence type="ECO:0000259" key="2">
    <source>
        <dbReference type="Pfam" id="PF13086"/>
    </source>
</evidence>
<evidence type="ECO:0000313" key="3">
    <source>
        <dbReference type="EMBL" id="QBM86536.1"/>
    </source>
</evidence>
<feature type="compositionally biased region" description="Basic residues" evidence="1">
    <location>
        <begin position="68"/>
        <end position="87"/>
    </location>
</feature>
<dbReference type="InterPro" id="IPR045055">
    <property type="entry name" value="DNA2/NAM7-like"/>
</dbReference>
<dbReference type="InterPro" id="IPR041677">
    <property type="entry name" value="DNA2/NAM7_AAA_11"/>
</dbReference>
<organism evidence="3 4">
    <name type="scientific">Metschnikowia aff. pulcherrima</name>
    <dbReference type="NCBI Taxonomy" id="2163413"/>
    <lineage>
        <taxon>Eukaryota</taxon>
        <taxon>Fungi</taxon>
        <taxon>Dikarya</taxon>
        <taxon>Ascomycota</taxon>
        <taxon>Saccharomycotina</taxon>
        <taxon>Pichiomycetes</taxon>
        <taxon>Metschnikowiaceae</taxon>
        <taxon>Metschnikowia</taxon>
    </lineage>
</organism>